<evidence type="ECO:0000256" key="4">
    <source>
        <dbReference type="ARBA" id="ARBA00022833"/>
    </source>
</evidence>
<dbReference type="SMART" id="SM00356">
    <property type="entry name" value="ZnF_C3H1"/>
    <property type="match status" value="2"/>
</dbReference>
<dbReference type="InterPro" id="IPR000571">
    <property type="entry name" value="Znf_CCCH"/>
</dbReference>
<feature type="zinc finger region" description="C3H1-type" evidence="5">
    <location>
        <begin position="50"/>
        <end position="78"/>
    </location>
</feature>
<evidence type="ECO:0000256" key="1">
    <source>
        <dbReference type="ARBA" id="ARBA00022723"/>
    </source>
</evidence>
<accession>A0A1S3DI21</accession>
<feature type="domain" description="C3H1-type" evidence="7">
    <location>
        <begin position="50"/>
        <end position="78"/>
    </location>
</feature>
<evidence type="ECO:0000313" key="9">
    <source>
        <dbReference type="RefSeq" id="XP_008482185.1"/>
    </source>
</evidence>
<feature type="compositionally biased region" description="Low complexity" evidence="6">
    <location>
        <begin position="153"/>
        <end position="174"/>
    </location>
</feature>
<keyword evidence="2" id="KW-0677">Repeat</keyword>
<dbReference type="RefSeq" id="XP_008482185.1">
    <property type="nucleotide sequence ID" value="XM_008483963.1"/>
</dbReference>
<dbReference type="InterPro" id="IPR036855">
    <property type="entry name" value="Znf_CCCH_sf"/>
</dbReference>
<dbReference type="Pfam" id="PF00642">
    <property type="entry name" value="zf-CCCH"/>
    <property type="match status" value="2"/>
</dbReference>
<dbReference type="SUPFAM" id="SSF90229">
    <property type="entry name" value="CCCH zinc finger"/>
    <property type="match status" value="2"/>
</dbReference>
<keyword evidence="8" id="KW-1185">Reference proteome</keyword>
<evidence type="ECO:0000256" key="5">
    <source>
        <dbReference type="PROSITE-ProRule" id="PRU00723"/>
    </source>
</evidence>
<evidence type="ECO:0000256" key="6">
    <source>
        <dbReference type="SAM" id="MobiDB-lite"/>
    </source>
</evidence>
<dbReference type="PANTHER" id="PTHR12547">
    <property type="entry name" value="CCCH ZINC FINGER/TIS11-RELATED"/>
    <property type="match status" value="1"/>
</dbReference>
<keyword evidence="1 5" id="KW-0479">Metal-binding</keyword>
<evidence type="ECO:0000256" key="2">
    <source>
        <dbReference type="ARBA" id="ARBA00022737"/>
    </source>
</evidence>
<feature type="zinc finger region" description="C3H1-type" evidence="5">
    <location>
        <begin position="88"/>
        <end position="116"/>
    </location>
</feature>
<name>A0A1S3DI21_DIACI</name>
<evidence type="ECO:0000313" key="8">
    <source>
        <dbReference type="Proteomes" id="UP000079169"/>
    </source>
</evidence>
<organism evidence="8 9">
    <name type="scientific">Diaphorina citri</name>
    <name type="common">Asian citrus psyllid</name>
    <dbReference type="NCBI Taxonomy" id="121845"/>
    <lineage>
        <taxon>Eukaryota</taxon>
        <taxon>Metazoa</taxon>
        <taxon>Ecdysozoa</taxon>
        <taxon>Arthropoda</taxon>
        <taxon>Hexapoda</taxon>
        <taxon>Insecta</taxon>
        <taxon>Pterygota</taxon>
        <taxon>Neoptera</taxon>
        <taxon>Paraneoptera</taxon>
        <taxon>Hemiptera</taxon>
        <taxon>Sternorrhyncha</taxon>
        <taxon>Psylloidea</taxon>
        <taxon>Psyllidae</taxon>
        <taxon>Diaphorininae</taxon>
        <taxon>Diaphorina</taxon>
    </lineage>
</organism>
<dbReference type="GO" id="GO:0003729">
    <property type="term" value="F:mRNA binding"/>
    <property type="evidence" value="ECO:0007669"/>
    <property type="project" value="InterPro"/>
</dbReference>
<dbReference type="GO" id="GO:0008270">
    <property type="term" value="F:zinc ion binding"/>
    <property type="evidence" value="ECO:0007669"/>
    <property type="project" value="UniProtKB-KW"/>
</dbReference>
<dbReference type="PaxDb" id="121845-A0A1S3DI21"/>
<dbReference type="PROSITE" id="PS50103">
    <property type="entry name" value="ZF_C3H1"/>
    <property type="match status" value="2"/>
</dbReference>
<gene>
    <name evidence="9" type="primary">LOC103518881</name>
</gene>
<dbReference type="Gene3D" id="4.10.1000.10">
    <property type="entry name" value="Zinc finger, CCCH-type"/>
    <property type="match status" value="2"/>
</dbReference>
<dbReference type="Proteomes" id="UP000079169">
    <property type="component" value="Unplaced"/>
</dbReference>
<dbReference type="KEGG" id="dci:103518881"/>
<sequence>MFNSPNWRHPARFRLDQKCQQEFHDRGPEDIHRPIYPYQESDRFLLDPIRYKTELCRSLEGYRPCQYGERCRFAHSVEELRPPVRHYRYRTRLCRNYHHNGVCNYGTRCSFIHRVPGEEVDPVKKYREIHGDIQETRDIPGAATRGDRSRIQSGSSCSSSWSSASNASYSPGWSTASSKTFEFPHRAFF</sequence>
<proteinExistence type="predicted"/>
<evidence type="ECO:0000259" key="7">
    <source>
        <dbReference type="PROSITE" id="PS50103"/>
    </source>
</evidence>
<keyword evidence="3 5" id="KW-0863">Zinc-finger</keyword>
<evidence type="ECO:0000256" key="3">
    <source>
        <dbReference type="ARBA" id="ARBA00022771"/>
    </source>
</evidence>
<keyword evidence="4 5" id="KW-0862">Zinc</keyword>
<dbReference type="PANTHER" id="PTHR12547:SF18">
    <property type="entry name" value="PROTEIN TIS11"/>
    <property type="match status" value="1"/>
</dbReference>
<protein>
    <submittedName>
        <fullName evidence="9">mRNA decay activator protein ZFP36L1-like</fullName>
    </submittedName>
</protein>
<dbReference type="GeneID" id="103518881"/>
<dbReference type="FunFam" id="4.10.1000.10:FF:000001">
    <property type="entry name" value="zinc finger CCCH domain-containing protein 15-like"/>
    <property type="match status" value="1"/>
</dbReference>
<dbReference type="InterPro" id="IPR045877">
    <property type="entry name" value="ZFP36-like"/>
</dbReference>
<feature type="region of interest" description="Disordered" evidence="6">
    <location>
        <begin position="134"/>
        <end position="176"/>
    </location>
</feature>
<dbReference type="AlphaFoldDB" id="A0A1S3DI21"/>
<feature type="domain" description="C3H1-type" evidence="7">
    <location>
        <begin position="88"/>
        <end position="116"/>
    </location>
</feature>
<dbReference type="STRING" id="121845.A0A1S3DI21"/>
<reference evidence="9" key="1">
    <citation type="submission" date="2025-08" db="UniProtKB">
        <authorList>
            <consortium name="RefSeq"/>
        </authorList>
    </citation>
    <scope>IDENTIFICATION</scope>
</reference>